<keyword evidence="7" id="KW-0597">Phosphoprotein</keyword>
<gene>
    <name evidence="10" type="primary">LOC112042869</name>
</gene>
<evidence type="ECO:0000256" key="2">
    <source>
        <dbReference type="ARBA" id="ARBA00022840"/>
    </source>
</evidence>
<feature type="binding site" evidence="7">
    <location>
        <position position="129"/>
    </location>
    <ligand>
        <name>(6S)-NADPHX</name>
        <dbReference type="ChEBI" id="CHEBI:64076"/>
    </ligand>
</feature>
<evidence type="ECO:0000256" key="7">
    <source>
        <dbReference type="HAMAP-Rule" id="MF_03157"/>
    </source>
</evidence>
<comment type="cofactor">
    <cofactor evidence="7">
        <name>Mg(2+)</name>
        <dbReference type="ChEBI" id="CHEBI:18420"/>
    </cofactor>
</comment>
<feature type="binding site" evidence="7">
    <location>
        <begin position="233"/>
        <end position="242"/>
    </location>
    <ligand>
        <name>ATP</name>
        <dbReference type="ChEBI" id="CHEBI:30616"/>
    </ligand>
</feature>
<dbReference type="PROSITE" id="PS01049">
    <property type="entry name" value="YJEF_C_1"/>
    <property type="match status" value="1"/>
</dbReference>
<dbReference type="CDD" id="cd01171">
    <property type="entry name" value="YXKO-related"/>
    <property type="match status" value="1"/>
</dbReference>
<evidence type="ECO:0000256" key="5">
    <source>
        <dbReference type="ARBA" id="ARBA00023239"/>
    </source>
</evidence>
<keyword evidence="4 7" id="KW-0520">NAD</keyword>
<dbReference type="RefSeq" id="XP_052740515.1">
    <property type="nucleotide sequence ID" value="XM_052884555.1"/>
</dbReference>
<feature type="binding site" evidence="7">
    <location>
        <begin position="183"/>
        <end position="189"/>
    </location>
    <ligand>
        <name>(6S)-NADPHX</name>
        <dbReference type="ChEBI" id="CHEBI:64076"/>
    </ligand>
</feature>
<reference evidence="10" key="1">
    <citation type="submission" date="2025-08" db="UniProtKB">
        <authorList>
            <consortium name="RefSeq"/>
        </authorList>
    </citation>
    <scope>IDENTIFICATION</scope>
</reference>
<dbReference type="SUPFAM" id="SSF53613">
    <property type="entry name" value="Ribokinase-like"/>
    <property type="match status" value="1"/>
</dbReference>
<evidence type="ECO:0000259" key="8">
    <source>
        <dbReference type="PROSITE" id="PS51383"/>
    </source>
</evidence>
<dbReference type="Pfam" id="PF01256">
    <property type="entry name" value="Carb_kinase"/>
    <property type="match status" value="1"/>
</dbReference>
<evidence type="ECO:0000256" key="1">
    <source>
        <dbReference type="ARBA" id="ARBA00022741"/>
    </source>
</evidence>
<dbReference type="PROSITE" id="PS51383">
    <property type="entry name" value="YJEF_C_3"/>
    <property type="match status" value="1"/>
</dbReference>
<dbReference type="InterPro" id="IPR029056">
    <property type="entry name" value="Ribokinase-like"/>
</dbReference>
<organism evidence="9 10">
    <name type="scientific">Bicyclus anynana</name>
    <name type="common">Squinting bush brown butterfly</name>
    <dbReference type="NCBI Taxonomy" id="110368"/>
    <lineage>
        <taxon>Eukaryota</taxon>
        <taxon>Metazoa</taxon>
        <taxon>Ecdysozoa</taxon>
        <taxon>Arthropoda</taxon>
        <taxon>Hexapoda</taxon>
        <taxon>Insecta</taxon>
        <taxon>Pterygota</taxon>
        <taxon>Neoptera</taxon>
        <taxon>Endopterygota</taxon>
        <taxon>Lepidoptera</taxon>
        <taxon>Glossata</taxon>
        <taxon>Ditrysia</taxon>
        <taxon>Papilionoidea</taxon>
        <taxon>Nymphalidae</taxon>
        <taxon>Satyrinae</taxon>
        <taxon>Satyrini</taxon>
        <taxon>Mycalesina</taxon>
        <taxon>Bicyclus</taxon>
    </lineage>
</organism>
<keyword evidence="3" id="KW-0521">NADP</keyword>
<feature type="domain" description="YjeF C-terminal" evidence="8">
    <location>
        <begin position="29"/>
        <end position="318"/>
    </location>
</feature>
<keyword evidence="1 7" id="KW-0547">Nucleotide-binding</keyword>
<keyword evidence="5 7" id="KW-0456">Lyase</keyword>
<evidence type="ECO:0000313" key="10">
    <source>
        <dbReference type="RefSeq" id="XP_052740515.1"/>
    </source>
</evidence>
<dbReference type="HAMAP" id="MF_01965">
    <property type="entry name" value="NADHX_dehydratase"/>
    <property type="match status" value="1"/>
</dbReference>
<evidence type="ECO:0000256" key="4">
    <source>
        <dbReference type="ARBA" id="ARBA00023027"/>
    </source>
</evidence>
<evidence type="ECO:0000256" key="3">
    <source>
        <dbReference type="ARBA" id="ARBA00022857"/>
    </source>
</evidence>
<dbReference type="Gene3D" id="3.40.1190.20">
    <property type="match status" value="1"/>
</dbReference>
<protein>
    <recommendedName>
        <fullName evidence="7">ATP-dependent (S)-NAD(P)H-hydrate dehydratase</fullName>
        <ecNumber evidence="7">4.2.1.93</ecNumber>
    </recommendedName>
    <alternativeName>
        <fullName evidence="7">ATP-dependent NAD(P)HX dehydratase</fullName>
    </alternativeName>
</protein>
<feature type="binding site" evidence="7">
    <location>
        <begin position="212"/>
        <end position="216"/>
    </location>
    <ligand>
        <name>ATP</name>
        <dbReference type="ChEBI" id="CHEBI:30616"/>
    </ligand>
</feature>
<dbReference type="PANTHER" id="PTHR12592:SF0">
    <property type="entry name" value="ATP-DEPENDENT (S)-NAD(P)H-HYDRATE DEHYDRATASE"/>
    <property type="match status" value="1"/>
</dbReference>
<comment type="similarity">
    <text evidence="7">Belongs to the NnrD/CARKD family.</text>
</comment>
<accession>A0ABM3LNA6</accession>
<dbReference type="InterPro" id="IPR000631">
    <property type="entry name" value="CARKD"/>
</dbReference>
<dbReference type="NCBIfam" id="TIGR00196">
    <property type="entry name" value="yjeF_cterm"/>
    <property type="match status" value="1"/>
</dbReference>
<dbReference type="EC" id="4.2.1.93" evidence="7"/>
<name>A0ABM3LNA6_BICAN</name>
<comment type="catalytic activity">
    <reaction evidence="6 7">
        <text>(6S)-NADPHX + ATP = ADP + phosphate + NADPH + H(+)</text>
        <dbReference type="Rhea" id="RHEA:32231"/>
        <dbReference type="ChEBI" id="CHEBI:15378"/>
        <dbReference type="ChEBI" id="CHEBI:30616"/>
        <dbReference type="ChEBI" id="CHEBI:43474"/>
        <dbReference type="ChEBI" id="CHEBI:57783"/>
        <dbReference type="ChEBI" id="CHEBI:64076"/>
        <dbReference type="ChEBI" id="CHEBI:456216"/>
        <dbReference type="EC" id="4.2.1.93"/>
    </reaction>
</comment>
<dbReference type="GeneID" id="112042869"/>
<comment type="function">
    <text evidence="7">Catalyzes the dehydration of the S-form of NAD(P)HX at the expense of ATP, which is converted to ADP. Together with NAD(P)HX epimerase, which catalyzes the epimerization of the S- and R-forms, the enzyme allows the repair of both epimers of NAD(P)HX, a damaged form of NAD(P)H that is a result of enzymatic or heat-dependent hydration.</text>
</comment>
<dbReference type="Proteomes" id="UP001652582">
    <property type="component" value="Chromosome 12"/>
</dbReference>
<dbReference type="PANTHER" id="PTHR12592">
    <property type="entry name" value="ATP-DEPENDENT (S)-NAD(P)H-HYDRATE DEHYDRATASE FAMILY MEMBER"/>
    <property type="match status" value="1"/>
</dbReference>
<proteinExistence type="inferred from homology"/>
<keyword evidence="9" id="KW-1185">Reference proteome</keyword>
<comment type="catalytic activity">
    <reaction evidence="7">
        <text>(6S)-NADHX + ATP = ADP + phosphate + NADH + H(+)</text>
        <dbReference type="Rhea" id="RHEA:19017"/>
        <dbReference type="ChEBI" id="CHEBI:15378"/>
        <dbReference type="ChEBI" id="CHEBI:30616"/>
        <dbReference type="ChEBI" id="CHEBI:43474"/>
        <dbReference type="ChEBI" id="CHEBI:57945"/>
        <dbReference type="ChEBI" id="CHEBI:64074"/>
        <dbReference type="ChEBI" id="CHEBI:456216"/>
        <dbReference type="EC" id="4.2.1.93"/>
    </reaction>
</comment>
<feature type="binding site" evidence="7">
    <location>
        <position position="243"/>
    </location>
    <ligand>
        <name>(6S)-NADPHX</name>
        <dbReference type="ChEBI" id="CHEBI:64076"/>
    </ligand>
</feature>
<dbReference type="InterPro" id="IPR017953">
    <property type="entry name" value="Carbohydrate_kinase_pred_CS"/>
</dbReference>
<evidence type="ECO:0000313" key="9">
    <source>
        <dbReference type="Proteomes" id="UP001652582"/>
    </source>
</evidence>
<sequence length="321" mass="35346">MILKIFLTAPLLRSYSQFRQFSVMDETKIIQFIKLCIPPLDGTHHKGQSGRIGVVGGSLEYTGAPYFAGISALKVGADLVHIFCTTPAASVIKSYSPELIVHPLLDATNPINEISPWLERLHVIVIGPGLGRDAKTFQVVSELIKLINYKKIPLVIDADGLYLITENPKLLEDFTSPIILTPNKIEFERLINKLNGETGLTTLGKSVTILRKGEADELFSYDSQLKWKNKTGGSGRRCGGQGDLLSGSIATFLHWSLVSSEKLNIGIQVDKALFASSLSCFAASRLIRTCNSKAFCEKGRSMLATDMFEHIHGAFQELYEE</sequence>
<evidence type="ECO:0000256" key="6">
    <source>
        <dbReference type="ARBA" id="ARBA00047472"/>
    </source>
</evidence>
<keyword evidence="2 7" id="KW-0067">ATP-binding</keyword>